<name>A0A4Z2FMZ5_9TELE</name>
<reference evidence="1 2" key="1">
    <citation type="submission" date="2019-03" db="EMBL/GenBank/DDBJ databases">
        <title>First draft genome of Liparis tanakae, snailfish: a comprehensive survey of snailfish specific genes.</title>
        <authorList>
            <person name="Kim W."/>
            <person name="Song I."/>
            <person name="Jeong J.-H."/>
            <person name="Kim D."/>
            <person name="Kim S."/>
            <person name="Ryu S."/>
            <person name="Song J.Y."/>
            <person name="Lee S.K."/>
        </authorList>
    </citation>
    <scope>NUCLEOTIDE SEQUENCE [LARGE SCALE GENOMIC DNA]</scope>
    <source>
        <tissue evidence="1">Muscle</tissue>
    </source>
</reference>
<evidence type="ECO:0000313" key="1">
    <source>
        <dbReference type="EMBL" id="TNN42143.1"/>
    </source>
</evidence>
<dbReference type="EMBL" id="SRLO01001057">
    <property type="protein sequence ID" value="TNN42143.1"/>
    <property type="molecule type" value="Genomic_DNA"/>
</dbReference>
<evidence type="ECO:0000313" key="2">
    <source>
        <dbReference type="Proteomes" id="UP000314294"/>
    </source>
</evidence>
<keyword evidence="2" id="KW-1185">Reference proteome</keyword>
<sequence>MAFRDSPEPACTLAAETTDEALPGRPGAAAIEQYEASYCRPGGKVDNKGQRYDRVGSAHIFRMHPGARLLELECSTYELNCTQYRGFDRSTQLYVVQRVMTIQPQTEHWT</sequence>
<dbReference type="AlphaFoldDB" id="A0A4Z2FMZ5"/>
<gene>
    <name evidence="1" type="ORF">EYF80_047686</name>
</gene>
<protein>
    <submittedName>
        <fullName evidence="1">Uncharacterized protein</fullName>
    </submittedName>
</protein>
<accession>A0A4Z2FMZ5</accession>
<organism evidence="1 2">
    <name type="scientific">Liparis tanakae</name>
    <name type="common">Tanaka's snailfish</name>
    <dbReference type="NCBI Taxonomy" id="230148"/>
    <lineage>
        <taxon>Eukaryota</taxon>
        <taxon>Metazoa</taxon>
        <taxon>Chordata</taxon>
        <taxon>Craniata</taxon>
        <taxon>Vertebrata</taxon>
        <taxon>Euteleostomi</taxon>
        <taxon>Actinopterygii</taxon>
        <taxon>Neopterygii</taxon>
        <taxon>Teleostei</taxon>
        <taxon>Neoteleostei</taxon>
        <taxon>Acanthomorphata</taxon>
        <taxon>Eupercaria</taxon>
        <taxon>Perciformes</taxon>
        <taxon>Cottioidei</taxon>
        <taxon>Cottales</taxon>
        <taxon>Liparidae</taxon>
        <taxon>Liparis</taxon>
    </lineage>
</organism>
<dbReference type="Proteomes" id="UP000314294">
    <property type="component" value="Unassembled WGS sequence"/>
</dbReference>
<comment type="caution">
    <text evidence="1">The sequence shown here is derived from an EMBL/GenBank/DDBJ whole genome shotgun (WGS) entry which is preliminary data.</text>
</comment>
<proteinExistence type="predicted"/>